<keyword evidence="3 7" id="KW-0813">Transport</keyword>
<evidence type="ECO:0000256" key="4">
    <source>
        <dbReference type="ARBA" id="ARBA00022692"/>
    </source>
</evidence>
<feature type="transmembrane region" description="Helical" evidence="9">
    <location>
        <begin position="267"/>
        <end position="287"/>
    </location>
</feature>
<evidence type="ECO:0000256" key="6">
    <source>
        <dbReference type="ARBA" id="ARBA00023136"/>
    </source>
</evidence>
<dbReference type="InterPro" id="IPR001248">
    <property type="entry name" value="Pur-cyt_permease"/>
</dbReference>
<dbReference type="EMBL" id="BAABJP010000036">
    <property type="protein sequence ID" value="GAA5166548.1"/>
    <property type="molecule type" value="Genomic_DNA"/>
</dbReference>
<organism evidence="10 11">
    <name type="scientific">Pseudonocardia eucalypti</name>
    <dbReference type="NCBI Taxonomy" id="648755"/>
    <lineage>
        <taxon>Bacteria</taxon>
        <taxon>Bacillati</taxon>
        <taxon>Actinomycetota</taxon>
        <taxon>Actinomycetes</taxon>
        <taxon>Pseudonocardiales</taxon>
        <taxon>Pseudonocardiaceae</taxon>
        <taxon>Pseudonocardia</taxon>
    </lineage>
</organism>
<evidence type="ECO:0000313" key="10">
    <source>
        <dbReference type="EMBL" id="GAA5166548.1"/>
    </source>
</evidence>
<name>A0ABP9QSG2_9PSEU</name>
<dbReference type="Gene3D" id="1.10.4160.10">
    <property type="entry name" value="Hydantoin permease"/>
    <property type="match status" value="1"/>
</dbReference>
<evidence type="ECO:0000256" key="3">
    <source>
        <dbReference type="ARBA" id="ARBA00022448"/>
    </source>
</evidence>
<comment type="caution">
    <text evidence="10">The sequence shown here is derived from an EMBL/GenBank/DDBJ whole genome shotgun (WGS) entry which is preliminary data.</text>
</comment>
<feature type="transmembrane region" description="Helical" evidence="9">
    <location>
        <begin position="228"/>
        <end position="246"/>
    </location>
</feature>
<dbReference type="PANTHER" id="PTHR31806">
    <property type="entry name" value="PURINE-CYTOSINE PERMEASE FCY2-RELATED"/>
    <property type="match status" value="1"/>
</dbReference>
<feature type="transmembrane region" description="Helical" evidence="9">
    <location>
        <begin position="69"/>
        <end position="86"/>
    </location>
</feature>
<feature type="compositionally biased region" description="Low complexity" evidence="8">
    <location>
        <begin position="534"/>
        <end position="544"/>
    </location>
</feature>
<feature type="transmembrane region" description="Helical" evidence="9">
    <location>
        <begin position="416"/>
        <end position="434"/>
    </location>
</feature>
<keyword evidence="4 9" id="KW-0812">Transmembrane</keyword>
<sequence>MAEAAEVGGPPGARVTVDARGAVSGEPVRPGSYGDRVVAVEPGGVEFIPAGDRHGRPLHLAWTWTSPNLEFATIFLGVLAVGVFRLPFWEAVAALVLGNALGALSHGLLSARGPRHGVPQMVLSRVGFGYWGNVLPAGLNAVAAGIGWFAVNSVSGAFALSALTGLPALAALVIVVLVQVLVAFFGHNLVQAFERYAVIFLAVVFLAVTVVVLGKAQPGAPADPVPGGFLLVVAATFGYTAGWNPYAADYTRYLPADTDPRRTGWSAGLGIFASCTVLEIVGAASVTAGALSSENPVGAFTALLPGWLAALTLSAIMLGAVSANVLNIYSGAISFLTLGIRTSLAFRRALVAIGFGAVGFLLAWAGLTGASHKYESFLLVIAYWIAPWLGVTFADIWLRRGQPVAHLFYDTGHRNWAGPVAMLVGIAVSVPLFSNQTAFTGVVAAHFPGLGDVVCLVGFGVAAAVYAALFRLARAGSAGARDGSGGAGDGSAGAGDGSAGAGDGSAGAGDGSAGAGDGFGGAGDGSAGAGDGSAGARDGSPIAD</sequence>
<keyword evidence="11" id="KW-1185">Reference proteome</keyword>
<feature type="transmembrane region" description="Helical" evidence="9">
    <location>
        <begin position="130"/>
        <end position="151"/>
    </location>
</feature>
<evidence type="ECO:0000256" key="7">
    <source>
        <dbReference type="PIRNR" id="PIRNR002744"/>
    </source>
</evidence>
<feature type="transmembrane region" description="Helical" evidence="9">
    <location>
        <begin position="376"/>
        <end position="396"/>
    </location>
</feature>
<dbReference type="InterPro" id="IPR026030">
    <property type="entry name" value="Pur-cyt_permease_Fcy2/21/22"/>
</dbReference>
<feature type="compositionally biased region" description="Gly residues" evidence="8">
    <location>
        <begin position="482"/>
        <end position="533"/>
    </location>
</feature>
<dbReference type="PIRSF" id="PIRSF002744">
    <property type="entry name" value="Pur-cyt_permease"/>
    <property type="match status" value="1"/>
</dbReference>
<evidence type="ECO:0000256" key="5">
    <source>
        <dbReference type="ARBA" id="ARBA00022989"/>
    </source>
</evidence>
<keyword evidence="6 7" id="KW-0472">Membrane</keyword>
<feature type="transmembrane region" description="Helical" evidence="9">
    <location>
        <begin position="349"/>
        <end position="370"/>
    </location>
</feature>
<dbReference type="PANTHER" id="PTHR31806:SF1">
    <property type="entry name" value="PURINE-CYTOSINE PERMEASE FCY2-RELATED"/>
    <property type="match status" value="1"/>
</dbReference>
<comment type="similarity">
    <text evidence="2 7">Belongs to the purine-cytosine permease (2.A.39) family.</text>
</comment>
<protein>
    <submittedName>
        <fullName evidence="10">Cytosine permease</fullName>
    </submittedName>
</protein>
<dbReference type="Pfam" id="PF02133">
    <property type="entry name" value="Transp_cyt_pur"/>
    <property type="match status" value="1"/>
</dbReference>
<reference evidence="11" key="1">
    <citation type="journal article" date="2019" name="Int. J. Syst. Evol. Microbiol.">
        <title>The Global Catalogue of Microorganisms (GCM) 10K type strain sequencing project: providing services to taxonomists for standard genome sequencing and annotation.</title>
        <authorList>
            <consortium name="The Broad Institute Genomics Platform"/>
            <consortium name="The Broad Institute Genome Sequencing Center for Infectious Disease"/>
            <person name="Wu L."/>
            <person name="Ma J."/>
        </authorList>
    </citation>
    <scope>NUCLEOTIDE SEQUENCE [LARGE SCALE GENOMIC DNA]</scope>
    <source>
        <strain evidence="11">JCM 18303</strain>
    </source>
</reference>
<dbReference type="RefSeq" id="WP_221497668.1">
    <property type="nucleotide sequence ID" value="NZ_BAABJP010000036.1"/>
</dbReference>
<evidence type="ECO:0000256" key="1">
    <source>
        <dbReference type="ARBA" id="ARBA00004141"/>
    </source>
</evidence>
<evidence type="ECO:0000313" key="11">
    <source>
        <dbReference type="Proteomes" id="UP001428817"/>
    </source>
</evidence>
<comment type="subcellular location">
    <subcellularLocation>
        <location evidence="1">Membrane</location>
        <topology evidence="1">Multi-pass membrane protein</topology>
    </subcellularLocation>
</comment>
<feature type="transmembrane region" description="Helical" evidence="9">
    <location>
        <begin position="157"/>
        <end position="184"/>
    </location>
</feature>
<feature type="transmembrane region" description="Helical" evidence="9">
    <location>
        <begin position="307"/>
        <end position="329"/>
    </location>
</feature>
<feature type="region of interest" description="Disordered" evidence="8">
    <location>
        <begin position="479"/>
        <end position="544"/>
    </location>
</feature>
<feature type="transmembrane region" description="Helical" evidence="9">
    <location>
        <begin position="446"/>
        <end position="469"/>
    </location>
</feature>
<keyword evidence="5 9" id="KW-1133">Transmembrane helix</keyword>
<feature type="transmembrane region" description="Helical" evidence="9">
    <location>
        <begin position="92"/>
        <end position="109"/>
    </location>
</feature>
<accession>A0ABP9QSG2</accession>
<feature type="transmembrane region" description="Helical" evidence="9">
    <location>
        <begin position="196"/>
        <end position="216"/>
    </location>
</feature>
<proteinExistence type="inferred from homology"/>
<evidence type="ECO:0000256" key="8">
    <source>
        <dbReference type="SAM" id="MobiDB-lite"/>
    </source>
</evidence>
<evidence type="ECO:0000256" key="2">
    <source>
        <dbReference type="ARBA" id="ARBA00008974"/>
    </source>
</evidence>
<dbReference type="Proteomes" id="UP001428817">
    <property type="component" value="Unassembled WGS sequence"/>
</dbReference>
<gene>
    <name evidence="10" type="ORF">GCM10023321_57820</name>
</gene>
<evidence type="ECO:0000256" key="9">
    <source>
        <dbReference type="SAM" id="Phobius"/>
    </source>
</evidence>